<evidence type="ECO:0000256" key="2">
    <source>
        <dbReference type="ARBA" id="ARBA00004555"/>
    </source>
</evidence>
<dbReference type="VEuPathDB" id="FungiDB:DIURU_003738"/>
<evidence type="ECO:0000256" key="3">
    <source>
        <dbReference type="ARBA" id="ARBA00005227"/>
    </source>
</evidence>
<dbReference type="OrthoDB" id="1666796at2759"/>
<dbReference type="InterPro" id="IPR004240">
    <property type="entry name" value="EMP70"/>
</dbReference>
<comment type="caution">
    <text evidence="10">The sequence shown here is derived from an EMBL/GenBank/DDBJ whole genome shotgun (WGS) entry which is preliminary data.</text>
</comment>
<feature type="transmembrane region" description="Helical" evidence="9">
    <location>
        <begin position="548"/>
        <end position="573"/>
    </location>
</feature>
<evidence type="ECO:0000256" key="5">
    <source>
        <dbReference type="ARBA" id="ARBA00022729"/>
    </source>
</evidence>
<dbReference type="GO" id="GO:0016020">
    <property type="term" value="C:membrane"/>
    <property type="evidence" value="ECO:0007669"/>
    <property type="project" value="UniProtKB-SubCell"/>
</dbReference>
<dbReference type="GeneID" id="54782389"/>
<accession>A0A642UJW1</accession>
<dbReference type="AlphaFoldDB" id="A0A642UJW1"/>
<feature type="signal peptide" evidence="9">
    <location>
        <begin position="1"/>
        <end position="19"/>
    </location>
</feature>
<feature type="transmembrane region" description="Helical" evidence="9">
    <location>
        <begin position="455"/>
        <end position="477"/>
    </location>
</feature>
<feature type="transmembrane region" description="Helical" evidence="9">
    <location>
        <begin position="375"/>
        <end position="398"/>
    </location>
</feature>
<evidence type="ECO:0000256" key="1">
    <source>
        <dbReference type="ARBA" id="ARBA00004141"/>
    </source>
</evidence>
<reference evidence="10 11" key="1">
    <citation type="submission" date="2019-07" db="EMBL/GenBank/DDBJ databases">
        <title>Genome assembly of two rare yeast pathogens: Diutina rugosa and Trichomonascus ciferrii.</title>
        <authorList>
            <person name="Mixao V."/>
            <person name="Saus E."/>
            <person name="Hansen A."/>
            <person name="Lass-Flor C."/>
            <person name="Gabaldon T."/>
        </authorList>
    </citation>
    <scope>NUCLEOTIDE SEQUENCE [LARGE SCALE GENOMIC DNA]</scope>
    <source>
        <strain evidence="10 11">CBS 613</strain>
    </source>
</reference>
<dbReference type="OMA" id="CPGASKD"/>
<sequence>MRLPALLAGWAWWLSVVCAWDLLNHRRQYRQGEKVDLIVNKVESDHSQLDYSYYSLPFVCPPSHDLSPLALSLAEILSGDRKWESAYDLKFGVDMPCKRLCDFVARQKGVTKATQLIHDGYIIHWEVDGLPGATTYTQGKRTFYAAGFPLGFEANGKAYIHNHVQLVFRTHRDQATGLWSIVGFEVYPKSVSNEKCPGSRKNFENFALPPTRDSKGDAIPVAVTIPWTYSVYWREDKSMDYENRWDLYQQTSVNRRNSKVHWMSLLSSLTVIMLMTLVVTVVVLSMVHKDINTSRPGLPQFDDGTPKPSPAKWSQLASQVLTRPWAPLMLAISVAMGIQTLVACLGVLVILAINFWFFDTSRGAVAVIERHQGPILTLAIVVLVLSGIISTYGGVLFYKLVTNHSLNTPYSKRKIMVLSILFAGALPAVVVATVLVLNFFVWAKQSSTALPLGTIVTVLLFLGLVQIPLGMVGGFYANRQRFDPKSFLTSTAAGVQEKSSVSGRRYIWITNPLFSTVVFGLFPFMSIYVELTYVFHALWLEKTTYYTYGFLLVAFVLLIIIVAECTIVAIYTSLAVYNDPNWHWLAYRCGASVGVYVFGFVTYYFFAYLDVREWVSVLVYFSYMLLMSICLGVACGALGVLTGLFFVKRVFGSLKND</sequence>
<dbReference type="EMBL" id="SWFT01000109">
    <property type="protein sequence ID" value="KAA8900536.1"/>
    <property type="molecule type" value="Genomic_DNA"/>
</dbReference>
<evidence type="ECO:0000256" key="6">
    <source>
        <dbReference type="ARBA" id="ARBA00022989"/>
    </source>
</evidence>
<comment type="similarity">
    <text evidence="3 9">Belongs to the nonaspanin (TM9SF) (TC 9.A.2) family.</text>
</comment>
<evidence type="ECO:0000313" key="10">
    <source>
        <dbReference type="EMBL" id="KAA8900536.1"/>
    </source>
</evidence>
<dbReference type="RefSeq" id="XP_034011455.1">
    <property type="nucleotide sequence ID" value="XM_034156533.1"/>
</dbReference>
<organism evidence="10 11">
    <name type="scientific">Diutina rugosa</name>
    <name type="common">Yeast</name>
    <name type="synonym">Candida rugosa</name>
    <dbReference type="NCBI Taxonomy" id="5481"/>
    <lineage>
        <taxon>Eukaryota</taxon>
        <taxon>Fungi</taxon>
        <taxon>Dikarya</taxon>
        <taxon>Ascomycota</taxon>
        <taxon>Saccharomycotina</taxon>
        <taxon>Pichiomycetes</taxon>
        <taxon>Debaryomycetaceae</taxon>
        <taxon>Diutina</taxon>
    </lineage>
</organism>
<keyword evidence="11" id="KW-1185">Reference proteome</keyword>
<keyword evidence="8 9" id="KW-0472">Membrane</keyword>
<keyword evidence="5 9" id="KW-0732">Signal</keyword>
<proteinExistence type="inferred from homology"/>
<dbReference type="GO" id="GO:0072657">
    <property type="term" value="P:protein localization to membrane"/>
    <property type="evidence" value="ECO:0007669"/>
    <property type="project" value="TreeGrafter"/>
</dbReference>
<feature type="transmembrane region" description="Helical" evidence="9">
    <location>
        <begin position="506"/>
        <end position="528"/>
    </location>
</feature>
<evidence type="ECO:0000313" key="11">
    <source>
        <dbReference type="Proteomes" id="UP000449547"/>
    </source>
</evidence>
<evidence type="ECO:0000256" key="8">
    <source>
        <dbReference type="ARBA" id="ARBA00023136"/>
    </source>
</evidence>
<gene>
    <name evidence="10" type="ORF">DIURU_003738</name>
</gene>
<protein>
    <recommendedName>
        <fullName evidence="9">Transmembrane 9 superfamily member</fullName>
    </recommendedName>
</protein>
<feature type="transmembrane region" description="Helical" evidence="9">
    <location>
        <begin position="262"/>
        <end position="287"/>
    </location>
</feature>
<dbReference type="GO" id="GO:0005794">
    <property type="term" value="C:Golgi apparatus"/>
    <property type="evidence" value="ECO:0007669"/>
    <property type="project" value="UniProtKB-SubCell"/>
</dbReference>
<dbReference type="Pfam" id="PF02990">
    <property type="entry name" value="EMP70"/>
    <property type="match status" value="1"/>
</dbReference>
<evidence type="ECO:0000256" key="4">
    <source>
        <dbReference type="ARBA" id="ARBA00022692"/>
    </source>
</evidence>
<feature type="transmembrane region" description="Helical" evidence="9">
    <location>
        <begin position="585"/>
        <end position="606"/>
    </location>
</feature>
<keyword evidence="6 9" id="KW-1133">Transmembrane helix</keyword>
<name>A0A642UJW1_DIURU</name>
<feature type="chain" id="PRO_5025095538" description="Transmembrane 9 superfamily member" evidence="9">
    <location>
        <begin position="20"/>
        <end position="657"/>
    </location>
</feature>
<dbReference type="Proteomes" id="UP000449547">
    <property type="component" value="Unassembled WGS sequence"/>
</dbReference>
<feature type="transmembrane region" description="Helical" evidence="9">
    <location>
        <begin position="328"/>
        <end position="355"/>
    </location>
</feature>
<keyword evidence="7" id="KW-0333">Golgi apparatus</keyword>
<feature type="transmembrane region" description="Helical" evidence="9">
    <location>
        <begin position="418"/>
        <end position="443"/>
    </location>
</feature>
<keyword evidence="4 9" id="KW-0812">Transmembrane</keyword>
<evidence type="ECO:0000256" key="9">
    <source>
        <dbReference type="RuleBase" id="RU363079"/>
    </source>
</evidence>
<dbReference type="PANTHER" id="PTHR10766">
    <property type="entry name" value="TRANSMEMBRANE 9 SUPERFAMILY PROTEIN"/>
    <property type="match status" value="1"/>
</dbReference>
<dbReference type="PANTHER" id="PTHR10766:SF55">
    <property type="entry name" value="TRANSMEMBRANE 9 SUPERFAMILY MEMBER 4"/>
    <property type="match status" value="1"/>
</dbReference>
<evidence type="ECO:0000256" key="7">
    <source>
        <dbReference type="ARBA" id="ARBA00023034"/>
    </source>
</evidence>
<feature type="transmembrane region" description="Helical" evidence="9">
    <location>
        <begin position="618"/>
        <end position="647"/>
    </location>
</feature>
<comment type="subcellular location">
    <subcellularLocation>
        <location evidence="2">Golgi apparatus</location>
    </subcellularLocation>
    <subcellularLocation>
        <location evidence="1">Membrane</location>
        <topology evidence="1">Multi-pass membrane protein</topology>
    </subcellularLocation>
</comment>